<feature type="transmembrane region" description="Helical" evidence="8">
    <location>
        <begin position="44"/>
        <end position="69"/>
    </location>
</feature>
<keyword evidence="6 8" id="KW-0472">Membrane</keyword>
<dbReference type="PANTHER" id="PTHR48086">
    <property type="entry name" value="SODIUM/PROLINE SYMPORTER-RELATED"/>
    <property type="match status" value="1"/>
</dbReference>
<evidence type="ECO:0000256" key="5">
    <source>
        <dbReference type="ARBA" id="ARBA00022989"/>
    </source>
</evidence>
<feature type="transmembrane region" description="Helical" evidence="8">
    <location>
        <begin position="158"/>
        <end position="177"/>
    </location>
</feature>
<evidence type="ECO:0000256" key="3">
    <source>
        <dbReference type="ARBA" id="ARBA00022448"/>
    </source>
</evidence>
<dbReference type="GO" id="GO:0005886">
    <property type="term" value="C:plasma membrane"/>
    <property type="evidence" value="ECO:0007669"/>
    <property type="project" value="TreeGrafter"/>
</dbReference>
<feature type="transmembrane region" description="Helical" evidence="8">
    <location>
        <begin position="432"/>
        <end position="455"/>
    </location>
</feature>
<accession>A0A2S8FB69</accession>
<dbReference type="Gene3D" id="1.20.1730.10">
    <property type="entry name" value="Sodium/glucose cotransporter"/>
    <property type="match status" value="1"/>
</dbReference>
<evidence type="ECO:0000256" key="7">
    <source>
        <dbReference type="RuleBase" id="RU362091"/>
    </source>
</evidence>
<dbReference type="OrthoDB" id="9810181at2"/>
<comment type="subcellular location">
    <subcellularLocation>
        <location evidence="1">Membrane</location>
        <topology evidence="1">Multi-pass membrane protein</topology>
    </subcellularLocation>
</comment>
<feature type="transmembrane region" description="Helical" evidence="8">
    <location>
        <begin position="405"/>
        <end position="426"/>
    </location>
</feature>
<feature type="transmembrane region" description="Helical" evidence="8">
    <location>
        <begin position="6"/>
        <end position="24"/>
    </location>
</feature>
<evidence type="ECO:0000256" key="8">
    <source>
        <dbReference type="SAM" id="Phobius"/>
    </source>
</evidence>
<evidence type="ECO:0000256" key="2">
    <source>
        <dbReference type="ARBA" id="ARBA00006434"/>
    </source>
</evidence>
<evidence type="ECO:0000256" key="1">
    <source>
        <dbReference type="ARBA" id="ARBA00004141"/>
    </source>
</evidence>
<organism evidence="9 10">
    <name type="scientific">Blastopirellula marina</name>
    <dbReference type="NCBI Taxonomy" id="124"/>
    <lineage>
        <taxon>Bacteria</taxon>
        <taxon>Pseudomonadati</taxon>
        <taxon>Planctomycetota</taxon>
        <taxon>Planctomycetia</taxon>
        <taxon>Pirellulales</taxon>
        <taxon>Pirellulaceae</taxon>
        <taxon>Blastopirellula</taxon>
    </lineage>
</organism>
<name>A0A2S8FB69_9BACT</name>
<feature type="transmembrane region" description="Helical" evidence="8">
    <location>
        <begin position="305"/>
        <end position="335"/>
    </location>
</feature>
<dbReference type="Pfam" id="PF00474">
    <property type="entry name" value="SSF"/>
    <property type="match status" value="1"/>
</dbReference>
<comment type="caution">
    <text evidence="9">The sequence shown here is derived from an EMBL/GenBank/DDBJ whole genome shotgun (WGS) entry which is preliminary data.</text>
</comment>
<evidence type="ECO:0000313" key="10">
    <source>
        <dbReference type="Proteomes" id="UP000238322"/>
    </source>
</evidence>
<evidence type="ECO:0000256" key="6">
    <source>
        <dbReference type="ARBA" id="ARBA00023136"/>
    </source>
</evidence>
<dbReference type="CDD" id="cd10322">
    <property type="entry name" value="SLC5sbd"/>
    <property type="match status" value="1"/>
</dbReference>
<protein>
    <submittedName>
        <fullName evidence="9">Sodium:proline symporter</fullName>
    </submittedName>
</protein>
<keyword evidence="5 8" id="KW-1133">Transmembrane helix</keyword>
<sequence length="490" mass="52853">MSPTLFLVVFLLYILAMIGLSVWISRWQKSGEDFLLGNRSIPLLLVLGTTIATMVGTGSSIGAVGQGYAHGWRGAMFGVGGGLGMLLLGKLFANVRTHNFMTMSEEISFYYGANRWIKGLVAISMLLASIGWLGAHILGGSYYLEYVGKVDPVAAKAILAFGFGTYVVIGGYVAVVWTDTIQAIVLFVGFLLMTVFAVQQIGGPSKISSLNHSSFEFLQGPQLLPSISLAVAILIGVLGTPSYRQRIYSADSPATVKKSFYWSGMLYLVFCLLPALIGICVYQLNPNLENQDHAFLYMANELMPMAIGMIFLIAGLSATMSSASSDAIAAVAILFRDVYVMFTGKMPNRDRMVRSSRWGLIAIMVAAFAITLPAENIIRYIKDMISFIMSGLVVSTLMGKYWRRATWQGGIAAILGGGICTVVFKFNPGLDAFWGGPVILSVVCAGVAGVLVSVVTPASRVTDSEALRILATERRAMESHDEPIDEDLLS</sequence>
<dbReference type="AlphaFoldDB" id="A0A2S8FB69"/>
<dbReference type="InterPro" id="IPR050277">
    <property type="entry name" value="Sodium:Solute_Symporter"/>
</dbReference>
<feature type="transmembrane region" description="Helical" evidence="8">
    <location>
        <begin position="264"/>
        <end position="285"/>
    </location>
</feature>
<feature type="transmembrane region" description="Helical" evidence="8">
    <location>
        <begin position="223"/>
        <end position="243"/>
    </location>
</feature>
<comment type="similarity">
    <text evidence="2 7">Belongs to the sodium:solute symporter (SSF) (TC 2.A.21) family.</text>
</comment>
<dbReference type="PROSITE" id="PS50283">
    <property type="entry name" value="NA_SOLUT_SYMP_3"/>
    <property type="match status" value="1"/>
</dbReference>
<feature type="transmembrane region" description="Helical" evidence="8">
    <location>
        <begin position="75"/>
        <end position="95"/>
    </location>
</feature>
<proteinExistence type="inferred from homology"/>
<dbReference type="Proteomes" id="UP000238322">
    <property type="component" value="Unassembled WGS sequence"/>
</dbReference>
<dbReference type="EMBL" id="PUHY01000015">
    <property type="protein sequence ID" value="PQO29370.1"/>
    <property type="molecule type" value="Genomic_DNA"/>
</dbReference>
<evidence type="ECO:0000313" key="9">
    <source>
        <dbReference type="EMBL" id="PQO29370.1"/>
    </source>
</evidence>
<reference evidence="9 10" key="1">
    <citation type="submission" date="2018-02" db="EMBL/GenBank/DDBJ databases">
        <title>Comparative genomes isolates from brazilian mangrove.</title>
        <authorList>
            <person name="Araujo J.E."/>
            <person name="Taketani R.G."/>
            <person name="Silva M.C.P."/>
            <person name="Loureco M.V."/>
            <person name="Andreote F.D."/>
        </authorList>
    </citation>
    <scope>NUCLEOTIDE SEQUENCE [LARGE SCALE GENOMIC DNA]</scope>
    <source>
        <strain evidence="9 10">Hex-1 MGV</strain>
    </source>
</reference>
<feature type="transmembrane region" description="Helical" evidence="8">
    <location>
        <begin position="184"/>
        <end position="203"/>
    </location>
</feature>
<dbReference type="PANTHER" id="PTHR48086:SF7">
    <property type="entry name" value="SODIUM-SOLUTE SYMPORTER-RELATED"/>
    <property type="match status" value="1"/>
</dbReference>
<keyword evidence="3" id="KW-0813">Transport</keyword>
<keyword evidence="4 8" id="KW-0812">Transmembrane</keyword>
<feature type="transmembrane region" description="Helical" evidence="8">
    <location>
        <begin position="116"/>
        <end position="138"/>
    </location>
</feature>
<evidence type="ECO:0000256" key="4">
    <source>
        <dbReference type="ARBA" id="ARBA00022692"/>
    </source>
</evidence>
<dbReference type="InterPro" id="IPR001734">
    <property type="entry name" value="Na/solute_symporter"/>
</dbReference>
<dbReference type="RefSeq" id="WP_105332565.1">
    <property type="nucleotide sequence ID" value="NZ_PUHY01000015.1"/>
</dbReference>
<gene>
    <name evidence="9" type="ORF">C5Y83_25170</name>
</gene>
<dbReference type="GO" id="GO:0022857">
    <property type="term" value="F:transmembrane transporter activity"/>
    <property type="evidence" value="ECO:0007669"/>
    <property type="project" value="InterPro"/>
</dbReference>
<feature type="transmembrane region" description="Helical" evidence="8">
    <location>
        <begin position="356"/>
        <end position="374"/>
    </location>
</feature>
<dbReference type="InterPro" id="IPR038377">
    <property type="entry name" value="Na/Glc_symporter_sf"/>
</dbReference>